<feature type="chain" id="PRO_5046726576" evidence="1">
    <location>
        <begin position="17"/>
        <end position="327"/>
    </location>
</feature>
<evidence type="ECO:0000313" key="2">
    <source>
        <dbReference type="EMBL" id="CAK0791065.1"/>
    </source>
</evidence>
<name>A0ABN9PDV2_9DINO</name>
<gene>
    <name evidence="2" type="ORF">PCOR1329_LOCUS2121</name>
</gene>
<sequence length="327" mass="35244">MSRAVALVACASVARALVIDAHAGSDDATVPGAQLKRNALLIADQNTHLYKPLRERLKKQAVTPVIYFFGDSTMRNQWMAFCSIIRDGSGEDIADPSPEGGGAVMRLEENSKVATRNFCSSSIGAAFLYHTWEPMEAGFVEKVISWGYPAPTGIYLNSGLHVLRGLGPKGLEWNRQRYEDFRGLEAAYTSTVQRCSEVAPAAKVALMLSHCICEDFFTGAWGQEVADYKSDPVKATRNCTSELIGEGVGAADAQAGCIESAFTRGGILQLNNRLLAASKELQGKAPGIVDAFSLTDGMCNATFDGVHYNYHVLNELSMAFDAMGIAL</sequence>
<organism evidence="2 3">
    <name type="scientific">Prorocentrum cordatum</name>
    <dbReference type="NCBI Taxonomy" id="2364126"/>
    <lineage>
        <taxon>Eukaryota</taxon>
        <taxon>Sar</taxon>
        <taxon>Alveolata</taxon>
        <taxon>Dinophyceae</taxon>
        <taxon>Prorocentrales</taxon>
        <taxon>Prorocentraceae</taxon>
        <taxon>Prorocentrum</taxon>
    </lineage>
</organism>
<keyword evidence="1" id="KW-0732">Signal</keyword>
<comment type="caution">
    <text evidence="2">The sequence shown here is derived from an EMBL/GenBank/DDBJ whole genome shotgun (WGS) entry which is preliminary data.</text>
</comment>
<evidence type="ECO:0000256" key="1">
    <source>
        <dbReference type="SAM" id="SignalP"/>
    </source>
</evidence>
<dbReference type="EMBL" id="CAUYUJ010000525">
    <property type="protein sequence ID" value="CAK0791065.1"/>
    <property type="molecule type" value="Genomic_DNA"/>
</dbReference>
<protein>
    <submittedName>
        <fullName evidence="2">Uncharacterized protein</fullName>
    </submittedName>
</protein>
<dbReference type="Proteomes" id="UP001189429">
    <property type="component" value="Unassembled WGS sequence"/>
</dbReference>
<keyword evidence="3" id="KW-1185">Reference proteome</keyword>
<accession>A0ABN9PDV2</accession>
<feature type="signal peptide" evidence="1">
    <location>
        <begin position="1"/>
        <end position="16"/>
    </location>
</feature>
<proteinExistence type="predicted"/>
<reference evidence="2" key="1">
    <citation type="submission" date="2023-10" db="EMBL/GenBank/DDBJ databases">
        <authorList>
            <person name="Chen Y."/>
            <person name="Shah S."/>
            <person name="Dougan E. K."/>
            <person name="Thang M."/>
            <person name="Chan C."/>
        </authorList>
    </citation>
    <scope>NUCLEOTIDE SEQUENCE [LARGE SCALE GENOMIC DNA]</scope>
</reference>
<evidence type="ECO:0000313" key="3">
    <source>
        <dbReference type="Proteomes" id="UP001189429"/>
    </source>
</evidence>